<feature type="domain" description="Sigma-54 factor interaction" evidence="5">
    <location>
        <begin position="102"/>
        <end position="332"/>
    </location>
</feature>
<dbReference type="GO" id="GO:0005524">
    <property type="term" value="F:ATP binding"/>
    <property type="evidence" value="ECO:0007669"/>
    <property type="project" value="UniProtKB-KW"/>
</dbReference>
<proteinExistence type="predicted"/>
<evidence type="ECO:0000313" key="6">
    <source>
        <dbReference type="EMBL" id="NBH62108.1"/>
    </source>
</evidence>
<dbReference type="RefSeq" id="WP_160202395.1">
    <property type="nucleotide sequence ID" value="NZ_QXWK01000019.1"/>
</dbReference>
<dbReference type="PROSITE" id="PS50045">
    <property type="entry name" value="SIGMA54_INTERACT_4"/>
    <property type="match status" value="1"/>
</dbReference>
<dbReference type="PANTHER" id="PTHR32071">
    <property type="entry name" value="TRANSCRIPTIONAL REGULATORY PROTEIN"/>
    <property type="match status" value="1"/>
</dbReference>
<sequence length="421" mass="47862">MNQRLEALILQSHMILDVMQNAVCIKDTKGRTLYTNQAYEKMIRRSSTELVADGQDIFENNVPIGKVIVYHDISDVNRLKRELDRVNQKLRKAQTRYTFKDIIGQSACLLHIVETAKVASMTPATIMLRGESGTGKEIFANAIHNNSPRRNEKFVKINCSSLPEELLESELFGYKEGAFTGALRGGRKGLFQEADKGTLFLDEVGDVSPRMQVKLLRALQEKEIMPVGAVEPVKVDVRIICATNKPLEKMIEDGSFREDLYYRLNVFPLHIPPLRERKEDIPFIVEYLLHQYNEFYGRDVKSISREAVSLLQQEDWNGNVRELENVLSRAFINLDPSASCLEAQGIEQALFGEYRVMKKVETPACEKGAELPVNLHEAVEETEKRCILQAIHAYHGDKNKAAVALGLPIRTLYYKCKKYGI</sequence>
<keyword evidence="3" id="KW-0805">Transcription regulation</keyword>
<dbReference type="InterPro" id="IPR027417">
    <property type="entry name" value="P-loop_NTPase"/>
</dbReference>
<dbReference type="InterPro" id="IPR003593">
    <property type="entry name" value="AAA+_ATPase"/>
</dbReference>
<dbReference type="InterPro" id="IPR058031">
    <property type="entry name" value="AAA_lid_NorR"/>
</dbReference>
<comment type="caution">
    <text evidence="6">The sequence shown here is derived from an EMBL/GenBank/DDBJ whole genome shotgun (WGS) entry which is preliminary data.</text>
</comment>
<dbReference type="EMBL" id="QXWK01000019">
    <property type="protein sequence ID" value="NBH62108.1"/>
    <property type="molecule type" value="Genomic_DNA"/>
</dbReference>
<dbReference type="SUPFAM" id="SSF46689">
    <property type="entry name" value="Homeodomain-like"/>
    <property type="match status" value="1"/>
</dbReference>
<dbReference type="GO" id="GO:0006355">
    <property type="term" value="P:regulation of DNA-templated transcription"/>
    <property type="evidence" value="ECO:0007669"/>
    <property type="project" value="InterPro"/>
</dbReference>
<dbReference type="PROSITE" id="PS00676">
    <property type="entry name" value="SIGMA54_INTERACT_2"/>
    <property type="match status" value="1"/>
</dbReference>
<dbReference type="FunFam" id="3.40.50.300:FF:000006">
    <property type="entry name" value="DNA-binding transcriptional regulator NtrC"/>
    <property type="match status" value="1"/>
</dbReference>
<evidence type="ECO:0000313" key="7">
    <source>
        <dbReference type="Proteomes" id="UP000446866"/>
    </source>
</evidence>
<dbReference type="PRINTS" id="PR01590">
    <property type="entry name" value="HTHFIS"/>
</dbReference>
<organism evidence="6 7">
    <name type="scientific">Anaerotruncus colihominis</name>
    <dbReference type="NCBI Taxonomy" id="169435"/>
    <lineage>
        <taxon>Bacteria</taxon>
        <taxon>Bacillati</taxon>
        <taxon>Bacillota</taxon>
        <taxon>Clostridia</taxon>
        <taxon>Eubacteriales</taxon>
        <taxon>Oscillospiraceae</taxon>
        <taxon>Anaerotruncus</taxon>
    </lineage>
</organism>
<protein>
    <submittedName>
        <fullName evidence="6">AAA family ATPase</fullName>
    </submittedName>
</protein>
<dbReference type="PANTHER" id="PTHR32071:SF121">
    <property type="entry name" value="SIGMA L-DEPENDENT TRANSCRIPTIONAL REGULATOR YQIR-RELATED"/>
    <property type="match status" value="1"/>
</dbReference>
<dbReference type="InterPro" id="IPR002078">
    <property type="entry name" value="Sigma_54_int"/>
</dbReference>
<dbReference type="CDD" id="cd00009">
    <property type="entry name" value="AAA"/>
    <property type="match status" value="1"/>
</dbReference>
<dbReference type="Pfam" id="PF02954">
    <property type="entry name" value="HTH_8"/>
    <property type="match status" value="1"/>
</dbReference>
<dbReference type="Pfam" id="PF25601">
    <property type="entry name" value="AAA_lid_14"/>
    <property type="match status" value="1"/>
</dbReference>
<dbReference type="Proteomes" id="UP000446866">
    <property type="component" value="Unassembled WGS sequence"/>
</dbReference>
<evidence type="ECO:0000256" key="2">
    <source>
        <dbReference type="ARBA" id="ARBA00022840"/>
    </source>
</evidence>
<gene>
    <name evidence="6" type="ORF">D0435_10635</name>
</gene>
<keyword evidence="4" id="KW-0804">Transcription</keyword>
<dbReference type="Gene3D" id="1.10.8.60">
    <property type="match status" value="1"/>
</dbReference>
<dbReference type="SUPFAM" id="SSF55785">
    <property type="entry name" value="PYP-like sensor domain (PAS domain)"/>
    <property type="match status" value="1"/>
</dbReference>
<dbReference type="InterPro" id="IPR025662">
    <property type="entry name" value="Sigma_54_int_dom_ATP-bd_1"/>
</dbReference>
<dbReference type="InterPro" id="IPR009057">
    <property type="entry name" value="Homeodomain-like_sf"/>
</dbReference>
<reference evidence="6 7" key="1">
    <citation type="submission" date="2018-08" db="EMBL/GenBank/DDBJ databases">
        <title>Murine metabolic-syndrome-specific gut microbial biobank.</title>
        <authorList>
            <person name="Liu C."/>
        </authorList>
    </citation>
    <scope>NUCLEOTIDE SEQUENCE [LARGE SCALE GENOMIC DNA]</scope>
    <source>
        <strain evidence="6 7">28</strain>
    </source>
</reference>
<evidence type="ECO:0000259" key="5">
    <source>
        <dbReference type="PROSITE" id="PS50045"/>
    </source>
</evidence>
<dbReference type="SMART" id="SM00382">
    <property type="entry name" value="AAA"/>
    <property type="match status" value="1"/>
</dbReference>
<dbReference type="Gene3D" id="3.30.450.20">
    <property type="entry name" value="PAS domain"/>
    <property type="match status" value="1"/>
</dbReference>
<dbReference type="InterPro" id="IPR002197">
    <property type="entry name" value="HTH_Fis"/>
</dbReference>
<evidence type="ECO:0000256" key="1">
    <source>
        <dbReference type="ARBA" id="ARBA00022741"/>
    </source>
</evidence>
<dbReference type="InterPro" id="IPR025943">
    <property type="entry name" value="Sigma_54_int_dom_ATP-bd_2"/>
</dbReference>
<evidence type="ECO:0000256" key="4">
    <source>
        <dbReference type="ARBA" id="ARBA00023163"/>
    </source>
</evidence>
<dbReference type="Pfam" id="PF00158">
    <property type="entry name" value="Sigma54_activat"/>
    <property type="match status" value="1"/>
</dbReference>
<evidence type="ECO:0000256" key="3">
    <source>
        <dbReference type="ARBA" id="ARBA00023015"/>
    </source>
</evidence>
<dbReference type="SUPFAM" id="SSF52540">
    <property type="entry name" value="P-loop containing nucleoside triphosphate hydrolases"/>
    <property type="match status" value="1"/>
</dbReference>
<dbReference type="Gene3D" id="1.10.10.60">
    <property type="entry name" value="Homeodomain-like"/>
    <property type="match status" value="1"/>
</dbReference>
<name>A0A845QPZ3_9FIRM</name>
<keyword evidence="2" id="KW-0067">ATP-binding</keyword>
<accession>A0A845QPZ3</accession>
<keyword evidence="1" id="KW-0547">Nucleotide-binding</keyword>
<dbReference type="Gene3D" id="3.40.50.300">
    <property type="entry name" value="P-loop containing nucleotide triphosphate hydrolases"/>
    <property type="match status" value="1"/>
</dbReference>
<dbReference type="AlphaFoldDB" id="A0A845QPZ3"/>
<keyword evidence="7" id="KW-1185">Reference proteome</keyword>
<dbReference type="PROSITE" id="PS00675">
    <property type="entry name" value="SIGMA54_INTERACT_1"/>
    <property type="match status" value="1"/>
</dbReference>
<dbReference type="GO" id="GO:0043565">
    <property type="term" value="F:sequence-specific DNA binding"/>
    <property type="evidence" value="ECO:0007669"/>
    <property type="project" value="InterPro"/>
</dbReference>
<dbReference type="InterPro" id="IPR035965">
    <property type="entry name" value="PAS-like_dom_sf"/>
</dbReference>